<evidence type="ECO:0000313" key="1">
    <source>
        <dbReference type="EMBL" id="MPC41544.1"/>
    </source>
</evidence>
<dbReference type="Proteomes" id="UP000324222">
    <property type="component" value="Unassembled WGS sequence"/>
</dbReference>
<gene>
    <name evidence="1" type="ORF">E2C01_035143</name>
</gene>
<comment type="caution">
    <text evidence="1">The sequence shown here is derived from an EMBL/GenBank/DDBJ whole genome shotgun (WGS) entry which is preliminary data.</text>
</comment>
<name>A0A5B7FAN3_PORTR</name>
<evidence type="ECO:0000313" key="2">
    <source>
        <dbReference type="Proteomes" id="UP000324222"/>
    </source>
</evidence>
<dbReference type="AlphaFoldDB" id="A0A5B7FAN3"/>
<keyword evidence="2" id="KW-1185">Reference proteome</keyword>
<sequence>MTNNSNSIKTSRCKAKLKSCPDKQARLSGSRLSGQILPGLLVNVVYTTKLMNWQDWTMQDVNCFTMTWNVRGKPAMHSLYEFISGMVEAPATGHHLDNFAQQRLGCELPGSIGILMSLEPLGHLFPYMLFHFGGVKDSFCPKHPHQVSHAHLQHNTDIEIMYAYPINWAYLFPSSITASHHSTSGKPDGPLFNSRCSN</sequence>
<reference evidence="1 2" key="1">
    <citation type="submission" date="2019-05" db="EMBL/GenBank/DDBJ databases">
        <title>Another draft genome of Portunus trituberculatus and its Hox gene families provides insights of decapod evolution.</title>
        <authorList>
            <person name="Jeong J.-H."/>
            <person name="Song I."/>
            <person name="Kim S."/>
            <person name="Choi T."/>
            <person name="Kim D."/>
            <person name="Ryu S."/>
            <person name="Kim W."/>
        </authorList>
    </citation>
    <scope>NUCLEOTIDE SEQUENCE [LARGE SCALE GENOMIC DNA]</scope>
    <source>
        <tissue evidence="1">Muscle</tissue>
    </source>
</reference>
<protein>
    <submittedName>
        <fullName evidence="1">Uncharacterized protein</fullName>
    </submittedName>
</protein>
<proteinExistence type="predicted"/>
<accession>A0A5B7FAN3</accession>
<organism evidence="1 2">
    <name type="scientific">Portunus trituberculatus</name>
    <name type="common">Swimming crab</name>
    <name type="synonym">Neptunus trituberculatus</name>
    <dbReference type="NCBI Taxonomy" id="210409"/>
    <lineage>
        <taxon>Eukaryota</taxon>
        <taxon>Metazoa</taxon>
        <taxon>Ecdysozoa</taxon>
        <taxon>Arthropoda</taxon>
        <taxon>Crustacea</taxon>
        <taxon>Multicrustacea</taxon>
        <taxon>Malacostraca</taxon>
        <taxon>Eumalacostraca</taxon>
        <taxon>Eucarida</taxon>
        <taxon>Decapoda</taxon>
        <taxon>Pleocyemata</taxon>
        <taxon>Brachyura</taxon>
        <taxon>Eubrachyura</taxon>
        <taxon>Portunoidea</taxon>
        <taxon>Portunidae</taxon>
        <taxon>Portuninae</taxon>
        <taxon>Portunus</taxon>
    </lineage>
</organism>
<dbReference type="EMBL" id="VSRR010005097">
    <property type="protein sequence ID" value="MPC41544.1"/>
    <property type="molecule type" value="Genomic_DNA"/>
</dbReference>